<proteinExistence type="predicted"/>
<dbReference type="InterPro" id="IPR019597">
    <property type="entry name" value="Energy-convert_hydgase-B_suP"/>
</dbReference>
<dbReference type="EMBL" id="LWMT01000191">
    <property type="protein sequence ID" value="KZX14008.1"/>
    <property type="molecule type" value="Genomic_DNA"/>
</dbReference>
<dbReference type="OrthoDB" id="73069at2157"/>
<sequence>MKFVVRAWHIISLGGYIVERNFPYRNIIVVNKSDEPIKIEIPVFTEDWIDSQRELGLDIIPVKDEDSFLRLFRKAKADLESLKPENA</sequence>
<evidence type="ECO:0000313" key="2">
    <source>
        <dbReference type="Proteomes" id="UP000077066"/>
    </source>
</evidence>
<dbReference type="STRING" id="55758.MBFIL_09730"/>
<gene>
    <name evidence="1" type="ORF">MBFIL_09730</name>
</gene>
<accession>A0A166C0M5</accession>
<dbReference type="AlphaFoldDB" id="A0A166C0M5"/>
<keyword evidence="2" id="KW-1185">Reference proteome</keyword>
<name>A0A166C0M5_9EURY</name>
<dbReference type="RefSeq" id="WP_066972039.1">
    <property type="nucleotide sequence ID" value="NZ_LWMT01000191.1"/>
</dbReference>
<dbReference type="PATRIC" id="fig|55758.3.peg.1110"/>
<dbReference type="Proteomes" id="UP000077066">
    <property type="component" value="Unassembled WGS sequence"/>
</dbReference>
<comment type="caution">
    <text evidence="1">The sequence shown here is derived from an EMBL/GenBank/DDBJ whole genome shotgun (WGS) entry which is preliminary data.</text>
</comment>
<reference evidence="1 2" key="1">
    <citation type="submission" date="2016-04" db="EMBL/GenBank/DDBJ databases">
        <title>Genome sequence of Methanobrevibacter filiformis DSM 11501.</title>
        <authorList>
            <person name="Poehlein A."/>
            <person name="Seedorf H."/>
            <person name="Daniel R."/>
        </authorList>
    </citation>
    <scope>NUCLEOTIDE SEQUENCE [LARGE SCALE GENOMIC DNA]</scope>
    <source>
        <strain evidence="1 2">DSM 11501</strain>
    </source>
</reference>
<evidence type="ECO:0000313" key="1">
    <source>
        <dbReference type="EMBL" id="KZX14008.1"/>
    </source>
</evidence>
<protein>
    <submittedName>
        <fullName evidence="1">Energy-converting hydrogenase B subunit P</fullName>
    </submittedName>
</protein>
<organism evidence="1 2">
    <name type="scientific">Methanobrevibacter filiformis</name>
    <dbReference type="NCBI Taxonomy" id="55758"/>
    <lineage>
        <taxon>Archaea</taxon>
        <taxon>Methanobacteriati</taxon>
        <taxon>Methanobacteriota</taxon>
        <taxon>Methanomada group</taxon>
        <taxon>Methanobacteria</taxon>
        <taxon>Methanobacteriales</taxon>
        <taxon>Methanobacteriaceae</taxon>
        <taxon>Methanobrevibacter</taxon>
    </lineage>
</organism>
<dbReference type="Pfam" id="PF10622">
    <property type="entry name" value="Ehbp"/>
    <property type="match status" value="1"/>
</dbReference>